<organism evidence="4 5">
    <name type="scientific">Vanrija pseudolonga</name>
    <dbReference type="NCBI Taxonomy" id="143232"/>
    <lineage>
        <taxon>Eukaryota</taxon>
        <taxon>Fungi</taxon>
        <taxon>Dikarya</taxon>
        <taxon>Basidiomycota</taxon>
        <taxon>Agaricomycotina</taxon>
        <taxon>Tremellomycetes</taxon>
        <taxon>Trichosporonales</taxon>
        <taxon>Trichosporonaceae</taxon>
        <taxon>Vanrija</taxon>
    </lineage>
</organism>
<proteinExistence type="predicted"/>
<reference evidence="4" key="1">
    <citation type="submission" date="2023-10" db="EMBL/GenBank/DDBJ databases">
        <authorList>
            <person name="Noh H."/>
        </authorList>
    </citation>
    <scope>NUCLEOTIDE SEQUENCE</scope>
    <source>
        <strain evidence="4">DUCC4014</strain>
    </source>
</reference>
<dbReference type="RefSeq" id="XP_062622494.1">
    <property type="nucleotide sequence ID" value="XM_062766510.1"/>
</dbReference>
<keyword evidence="2" id="KW-0472">Membrane</keyword>
<evidence type="ECO:0000256" key="2">
    <source>
        <dbReference type="SAM" id="Phobius"/>
    </source>
</evidence>
<keyword evidence="2" id="KW-1133">Transmembrane helix</keyword>
<feature type="compositionally biased region" description="Gly residues" evidence="1">
    <location>
        <begin position="325"/>
        <end position="353"/>
    </location>
</feature>
<feature type="signal peptide" evidence="3">
    <location>
        <begin position="1"/>
        <end position="21"/>
    </location>
</feature>
<dbReference type="EMBL" id="CP086714">
    <property type="protein sequence ID" value="WOO76462.1"/>
    <property type="molecule type" value="Genomic_DNA"/>
</dbReference>
<evidence type="ECO:0000256" key="1">
    <source>
        <dbReference type="SAM" id="MobiDB-lite"/>
    </source>
</evidence>
<dbReference type="GeneID" id="87803345"/>
<evidence type="ECO:0000313" key="5">
    <source>
        <dbReference type="Proteomes" id="UP000827549"/>
    </source>
</evidence>
<protein>
    <submittedName>
        <fullName evidence="4">Uncharacterized protein</fullName>
    </submittedName>
</protein>
<feature type="region of interest" description="Disordered" evidence="1">
    <location>
        <begin position="325"/>
        <end position="362"/>
    </location>
</feature>
<feature type="region of interest" description="Disordered" evidence="1">
    <location>
        <begin position="517"/>
        <end position="610"/>
    </location>
</feature>
<sequence length="610" mass="62785">MRTSFAALAGAGLAAVGLARAAALTEHNFTISDMSPMLTYTNAGAWNASWTQSNWSTWVSNDTRFGNGVSMHTATEVGSSVSLSFVGTGVWFFGSADGGVSLQVDSGAATTTTLSQVVNTSLAGIGGLDYAYHTVKLALASGSSLTLKSVVITTAIGGEGARASNTSMLMYEDTPKAYLMNSNITLSSQQDWQIMSSVSQTIVTPDSTADSVVQYPRLSTHFSTAWLSFAVPANTSLMTLRGPVGYNYDKYRVTLDPSPPFGPASLTLTAQSPWLGFPEILWFASIDPTQQYKVTVDFLPSGTSETVTYFDTTSAQFVAGVGGTGGLPGQGSTSGGNSTGSGGGSGNGHGSGSGSNNNGSGKSSTNVGAIAGGAAGGAVALILAGVLLWWCLRKRRNSARNTGKKRVVGTLLDPKRRESANSEFEIEPLDPVVSAHHMGSYAGSGYGGSAHSLPGSNGGVTPLPPPNAPNSYLTRPTPPHTYSSSPSSPVEGYTTTPALASQTKAALAAGSVGHAFSDHHGEGYGRPLPSAPSSFSHSQGQYPPSQSSSSHSPVTPTTSSQGGKARYAPPQQQQQPVVNVEQDAGRVPAPAAQPPAESVPPTYDPRWANE</sequence>
<keyword evidence="3" id="KW-0732">Signal</keyword>
<name>A0AAF0XZ55_9TREE</name>
<keyword evidence="2" id="KW-0812">Transmembrane</keyword>
<feature type="region of interest" description="Disordered" evidence="1">
    <location>
        <begin position="452"/>
        <end position="495"/>
    </location>
</feature>
<evidence type="ECO:0000313" key="4">
    <source>
        <dbReference type="EMBL" id="WOO76462.1"/>
    </source>
</evidence>
<feature type="transmembrane region" description="Helical" evidence="2">
    <location>
        <begin position="367"/>
        <end position="392"/>
    </location>
</feature>
<dbReference type="Gene3D" id="2.60.120.260">
    <property type="entry name" value="Galactose-binding domain-like"/>
    <property type="match status" value="1"/>
</dbReference>
<feature type="compositionally biased region" description="Low complexity" evidence="1">
    <location>
        <begin position="480"/>
        <end position="489"/>
    </location>
</feature>
<gene>
    <name evidence="4" type="ORF">LOC62_01G000083</name>
</gene>
<feature type="chain" id="PRO_5041916897" evidence="3">
    <location>
        <begin position="22"/>
        <end position="610"/>
    </location>
</feature>
<dbReference type="Proteomes" id="UP000827549">
    <property type="component" value="Chromosome 1"/>
</dbReference>
<feature type="compositionally biased region" description="Low complexity" evidence="1">
    <location>
        <begin position="536"/>
        <end position="561"/>
    </location>
</feature>
<accession>A0AAF0XZ55</accession>
<keyword evidence="5" id="KW-1185">Reference proteome</keyword>
<evidence type="ECO:0000256" key="3">
    <source>
        <dbReference type="SAM" id="SignalP"/>
    </source>
</evidence>
<dbReference type="AlphaFoldDB" id="A0AAF0XZ55"/>